<dbReference type="PANTHER" id="PTHR13932:SF6">
    <property type="entry name" value="OXYGEN-INDEPENDENT COPROPORPHYRINOGEN III OXIDASE"/>
    <property type="match status" value="1"/>
</dbReference>
<name>A0A0K6HWP2_9HYPH</name>
<evidence type="ECO:0000256" key="14">
    <source>
        <dbReference type="PIRNR" id="PIRNR000167"/>
    </source>
</evidence>
<gene>
    <name evidence="18" type="ORF">Ga0061067_103503</name>
</gene>
<feature type="binding site" evidence="15">
    <location>
        <position position="183"/>
    </location>
    <ligand>
        <name>S-adenosyl-L-methionine</name>
        <dbReference type="ChEBI" id="CHEBI:59789"/>
        <label>2</label>
    </ligand>
</feature>
<evidence type="ECO:0000256" key="7">
    <source>
        <dbReference type="ARBA" id="ARBA00022691"/>
    </source>
</evidence>
<feature type="domain" description="Radical SAM core" evidence="17">
    <location>
        <begin position="57"/>
        <end position="291"/>
    </location>
</feature>
<evidence type="ECO:0000256" key="12">
    <source>
        <dbReference type="ARBA" id="ARBA00023244"/>
    </source>
</evidence>
<evidence type="ECO:0000259" key="17">
    <source>
        <dbReference type="PROSITE" id="PS51918"/>
    </source>
</evidence>
<evidence type="ECO:0000256" key="8">
    <source>
        <dbReference type="ARBA" id="ARBA00022723"/>
    </source>
</evidence>
<organism evidence="18 19">
    <name type="scientific">Pannonibacter indicus</name>
    <dbReference type="NCBI Taxonomy" id="466044"/>
    <lineage>
        <taxon>Bacteria</taxon>
        <taxon>Pseudomonadati</taxon>
        <taxon>Pseudomonadota</taxon>
        <taxon>Alphaproteobacteria</taxon>
        <taxon>Hyphomicrobiales</taxon>
        <taxon>Stappiaceae</taxon>
        <taxon>Pannonibacter</taxon>
    </lineage>
</organism>
<dbReference type="UniPathway" id="UPA00251">
    <property type="reaction ID" value="UER00323"/>
</dbReference>
<proteinExistence type="inferred from homology"/>
<evidence type="ECO:0000256" key="5">
    <source>
        <dbReference type="ARBA" id="ARBA00022485"/>
    </source>
</evidence>
<dbReference type="NCBIfam" id="TIGR00538">
    <property type="entry name" value="hemN"/>
    <property type="match status" value="1"/>
</dbReference>
<feature type="binding site" evidence="15">
    <location>
        <position position="220"/>
    </location>
    <ligand>
        <name>S-adenosyl-L-methionine</name>
        <dbReference type="ChEBI" id="CHEBI:59789"/>
        <label>2</label>
    </ligand>
</feature>
<dbReference type="PROSITE" id="PS51918">
    <property type="entry name" value="RADICAL_SAM"/>
    <property type="match status" value="1"/>
</dbReference>
<evidence type="ECO:0000256" key="6">
    <source>
        <dbReference type="ARBA" id="ARBA00022490"/>
    </source>
</evidence>
<comment type="catalytic activity">
    <reaction evidence="13 14">
        <text>coproporphyrinogen III + 2 S-adenosyl-L-methionine = protoporphyrinogen IX + 2 5'-deoxyadenosine + 2 L-methionine + 2 CO2</text>
        <dbReference type="Rhea" id="RHEA:15425"/>
        <dbReference type="ChEBI" id="CHEBI:16526"/>
        <dbReference type="ChEBI" id="CHEBI:17319"/>
        <dbReference type="ChEBI" id="CHEBI:57307"/>
        <dbReference type="ChEBI" id="CHEBI:57309"/>
        <dbReference type="ChEBI" id="CHEBI:57844"/>
        <dbReference type="ChEBI" id="CHEBI:59789"/>
        <dbReference type="EC" id="1.3.98.3"/>
    </reaction>
</comment>
<feature type="binding site" evidence="15">
    <location>
        <begin position="124"/>
        <end position="125"/>
    </location>
    <ligand>
        <name>S-adenosyl-L-methionine</name>
        <dbReference type="ChEBI" id="CHEBI:59789"/>
        <label>2</label>
    </ligand>
</feature>
<evidence type="ECO:0000256" key="4">
    <source>
        <dbReference type="ARBA" id="ARBA00011245"/>
    </source>
</evidence>
<feature type="binding site" evidence="16">
    <location>
        <position position="76"/>
    </location>
    <ligand>
        <name>[4Fe-4S] cluster</name>
        <dbReference type="ChEBI" id="CHEBI:49883"/>
        <note>4Fe-4S-S-AdoMet</note>
    </ligand>
</feature>
<keyword evidence="5 14" id="KW-0004">4Fe-4S</keyword>
<dbReference type="InterPro" id="IPR058240">
    <property type="entry name" value="rSAM_sf"/>
</dbReference>
<dbReference type="GO" id="GO:0006782">
    <property type="term" value="P:protoporphyrinogen IX biosynthetic process"/>
    <property type="evidence" value="ECO:0007669"/>
    <property type="project" value="UniProtKB-UniPathway"/>
</dbReference>
<dbReference type="Pfam" id="PF04055">
    <property type="entry name" value="Radical_SAM"/>
    <property type="match status" value="1"/>
</dbReference>
<dbReference type="InterPro" id="IPR013785">
    <property type="entry name" value="Aldolase_TIM"/>
</dbReference>
<evidence type="ECO:0000313" key="19">
    <source>
        <dbReference type="Proteomes" id="UP000183900"/>
    </source>
</evidence>
<dbReference type="InterPro" id="IPR004558">
    <property type="entry name" value="Coprogen_oxidase_HemN"/>
</dbReference>
<evidence type="ECO:0000256" key="16">
    <source>
        <dbReference type="PIRSR" id="PIRSR000167-2"/>
    </source>
</evidence>
<dbReference type="GO" id="GO:0051989">
    <property type="term" value="F:coproporphyrinogen dehydrogenase activity"/>
    <property type="evidence" value="ECO:0007669"/>
    <property type="project" value="UniProtKB-EC"/>
</dbReference>
<sequence length="470" mass="51547">MRKIKVSLPDICQIALMSDHLARYAARNVPRYTSYPTAPHFSAEVTPGLYGSWLAGLPEETDLSLYLHVPYCRELCHYCGCHTKATRKDAPLVQYAKSLEAEIELVAGHLGAQRRVRHIHWGGGTPSLLPEASLLELSGMIRVLFDPTPDLEHAIELDPRYVTRRLALTLAVMGINRASLGVQDLNPDVQKAIGRVQSYEVLQAAVNHLRDAGLDALNFDLMYGLPLQTRDTILDTVARTVALQPSRIALFGYAHVPWMKKHQRLIDETTLPAPAERLAMADAAREALMEAGYVAIGLDHFARPDDSMAIALAEGRLKRNFQGYTTDQGEALIGLGVSSIGRLPAGFVQNVSDTGTWQRMVENGQLPVNKGFALSDDDRARADIIEQLMTSYTVDVARIAERHGLPLSHFSESLAKLEELAADGLLTCKDAWVKITPAGRPYVRIAAAAFDAYFGKAAPSAVVPRHSMAV</sequence>
<evidence type="ECO:0000256" key="2">
    <source>
        <dbReference type="ARBA" id="ARBA00004785"/>
    </source>
</evidence>
<feature type="binding site" evidence="15">
    <location>
        <position position="195"/>
    </location>
    <ligand>
        <name>S-adenosyl-L-methionine</name>
        <dbReference type="ChEBI" id="CHEBI:59789"/>
        <label>2</label>
    </ligand>
</feature>
<reference evidence="19" key="1">
    <citation type="submission" date="2015-08" db="EMBL/GenBank/DDBJ databases">
        <authorList>
            <person name="Varghese N."/>
        </authorList>
    </citation>
    <scope>NUCLEOTIDE SEQUENCE [LARGE SCALE GENOMIC DNA]</scope>
    <source>
        <strain evidence="19">DSM 23407</strain>
    </source>
</reference>
<keyword evidence="11 14" id="KW-0411">Iron-sulfur</keyword>
<dbReference type="InterPro" id="IPR034505">
    <property type="entry name" value="Coproporphyrinogen-III_oxidase"/>
</dbReference>
<keyword evidence="7 14" id="KW-0949">S-adenosyl-L-methionine</keyword>
<dbReference type="PANTHER" id="PTHR13932">
    <property type="entry name" value="COPROPORPHYRINIGEN III OXIDASE"/>
    <property type="match status" value="1"/>
</dbReference>
<dbReference type="GO" id="GO:0004109">
    <property type="term" value="F:coproporphyrinogen oxidase activity"/>
    <property type="evidence" value="ECO:0007669"/>
    <property type="project" value="InterPro"/>
</dbReference>
<dbReference type="PIRSF" id="PIRSF000167">
    <property type="entry name" value="HemN"/>
    <property type="match status" value="1"/>
</dbReference>
<feature type="binding site" evidence="15">
    <location>
        <position position="123"/>
    </location>
    <ligand>
        <name>S-adenosyl-L-methionine</name>
        <dbReference type="ChEBI" id="CHEBI:59789"/>
        <label>1</label>
    </ligand>
</feature>
<comment type="subcellular location">
    <subcellularLocation>
        <location evidence="1 14">Cytoplasm</location>
    </subcellularLocation>
</comment>
<comment type="cofactor">
    <cofactor evidence="14 16">
        <name>[4Fe-4S] cluster</name>
        <dbReference type="ChEBI" id="CHEBI:49883"/>
    </cofactor>
    <text evidence="14 16">Binds 1 [4Fe-4S] cluster. The cluster is coordinated with 3 cysteines and an exchangeable S-adenosyl-L-methionine.</text>
</comment>
<evidence type="ECO:0000313" key="18">
    <source>
        <dbReference type="EMBL" id="CUA95241.1"/>
    </source>
</evidence>
<feature type="binding site" evidence="15">
    <location>
        <position position="340"/>
    </location>
    <ligand>
        <name>S-adenosyl-L-methionine</name>
        <dbReference type="ChEBI" id="CHEBI:59789"/>
        <label>1</label>
    </ligand>
</feature>
<evidence type="ECO:0000256" key="10">
    <source>
        <dbReference type="ARBA" id="ARBA00023004"/>
    </source>
</evidence>
<keyword evidence="19" id="KW-1185">Reference proteome</keyword>
<accession>A0A0K6HWP2</accession>
<keyword evidence="9 14" id="KW-0560">Oxidoreductase</keyword>
<feature type="binding site" evidence="15">
    <location>
        <position position="254"/>
    </location>
    <ligand>
        <name>S-adenosyl-L-methionine</name>
        <dbReference type="ChEBI" id="CHEBI:59789"/>
        <label>2</label>
    </ligand>
</feature>
<dbReference type="Gene3D" id="3.20.20.70">
    <property type="entry name" value="Aldolase class I"/>
    <property type="match status" value="1"/>
</dbReference>
<dbReference type="EC" id="1.3.98.3" evidence="14"/>
<evidence type="ECO:0000256" key="1">
    <source>
        <dbReference type="ARBA" id="ARBA00004496"/>
    </source>
</evidence>
<dbReference type="Gene3D" id="1.10.10.920">
    <property type="match status" value="1"/>
</dbReference>
<dbReference type="InterPro" id="IPR006638">
    <property type="entry name" value="Elp3/MiaA/NifB-like_rSAM"/>
</dbReference>
<evidence type="ECO:0000256" key="13">
    <source>
        <dbReference type="ARBA" id="ARBA00048321"/>
    </source>
</evidence>
<comment type="subunit">
    <text evidence="4">Monomer.</text>
</comment>
<dbReference type="EMBL" id="CYHE01000003">
    <property type="protein sequence ID" value="CUA95241.1"/>
    <property type="molecule type" value="Genomic_DNA"/>
</dbReference>
<dbReference type="SFLD" id="SFLDS00029">
    <property type="entry name" value="Radical_SAM"/>
    <property type="match status" value="1"/>
</dbReference>
<dbReference type="Pfam" id="PF06969">
    <property type="entry name" value="HemN_C"/>
    <property type="match status" value="1"/>
</dbReference>
<dbReference type="SMART" id="SM00729">
    <property type="entry name" value="Elp3"/>
    <property type="match status" value="1"/>
</dbReference>
<dbReference type="GO" id="GO:0046872">
    <property type="term" value="F:metal ion binding"/>
    <property type="evidence" value="ECO:0007669"/>
    <property type="project" value="UniProtKB-KW"/>
</dbReference>
<dbReference type="InterPro" id="IPR007197">
    <property type="entry name" value="rSAM"/>
</dbReference>
<dbReference type="Proteomes" id="UP000183900">
    <property type="component" value="Unassembled WGS sequence"/>
</dbReference>
<dbReference type="GO" id="GO:0051539">
    <property type="term" value="F:4 iron, 4 sulfur cluster binding"/>
    <property type="evidence" value="ECO:0007669"/>
    <property type="project" value="UniProtKB-KW"/>
</dbReference>
<feature type="binding site" evidence="16">
    <location>
        <position position="72"/>
    </location>
    <ligand>
        <name>[4Fe-4S] cluster</name>
        <dbReference type="ChEBI" id="CHEBI:49883"/>
        <note>4Fe-4S-S-AdoMet</note>
    </ligand>
</feature>
<dbReference type="GO" id="GO:0005737">
    <property type="term" value="C:cytoplasm"/>
    <property type="evidence" value="ECO:0007669"/>
    <property type="project" value="UniProtKB-SubCell"/>
</dbReference>
<keyword evidence="10 14" id="KW-0408">Iron</keyword>
<feature type="binding site" evidence="15">
    <location>
        <position position="66"/>
    </location>
    <ligand>
        <name>S-adenosyl-L-methionine</name>
        <dbReference type="ChEBI" id="CHEBI:59789"/>
        <label>1</label>
    </ligand>
</feature>
<evidence type="ECO:0000256" key="3">
    <source>
        <dbReference type="ARBA" id="ARBA00005493"/>
    </source>
</evidence>
<dbReference type="SUPFAM" id="SSF102114">
    <property type="entry name" value="Radical SAM enzymes"/>
    <property type="match status" value="1"/>
</dbReference>
<keyword evidence="12 14" id="KW-0627">Porphyrin biosynthesis</keyword>
<dbReference type="SFLD" id="SFLDG01065">
    <property type="entry name" value="anaerobic_coproporphyrinogen-I"/>
    <property type="match status" value="1"/>
</dbReference>
<dbReference type="AlphaFoldDB" id="A0A0K6HWP2"/>
<feature type="binding site" evidence="16">
    <location>
        <position position="79"/>
    </location>
    <ligand>
        <name>[4Fe-4S] cluster</name>
        <dbReference type="ChEBI" id="CHEBI:49883"/>
        <note>4Fe-4S-S-AdoMet</note>
    </ligand>
</feature>
<comment type="pathway">
    <text evidence="2 14">Porphyrin-containing compound metabolism; protoporphyrin-IX biosynthesis; protoporphyrinogen-IX from coproporphyrinogen-III (AdoMet route): step 1/1.</text>
</comment>
<feature type="binding site" evidence="15">
    <location>
        <begin position="78"/>
        <end position="80"/>
    </location>
    <ligand>
        <name>S-adenosyl-L-methionine</name>
        <dbReference type="ChEBI" id="CHEBI:59789"/>
        <label>2</label>
    </ligand>
</feature>
<dbReference type="InterPro" id="IPR010723">
    <property type="entry name" value="HemN_C"/>
</dbReference>
<keyword evidence="8 14" id="KW-0479">Metal-binding</keyword>
<keyword evidence="6 14" id="KW-0963">Cytoplasm</keyword>
<evidence type="ECO:0000256" key="15">
    <source>
        <dbReference type="PIRSR" id="PIRSR000167-1"/>
    </source>
</evidence>
<feature type="binding site" evidence="15">
    <location>
        <position position="156"/>
    </location>
    <ligand>
        <name>S-adenosyl-L-methionine</name>
        <dbReference type="ChEBI" id="CHEBI:59789"/>
        <label>1</label>
    </ligand>
</feature>
<comment type="similarity">
    <text evidence="3 14">Belongs to the anaerobic coproporphyrinogen-III oxidase family.</text>
</comment>
<evidence type="ECO:0000256" key="11">
    <source>
        <dbReference type="ARBA" id="ARBA00023014"/>
    </source>
</evidence>
<evidence type="ECO:0000256" key="9">
    <source>
        <dbReference type="ARBA" id="ARBA00023002"/>
    </source>
</evidence>
<protein>
    <recommendedName>
        <fullName evidence="14">Coproporphyrinogen-III oxidase</fullName>
        <ecNumber evidence="14">1.3.98.3</ecNumber>
    </recommendedName>
</protein>